<dbReference type="SMART" id="SM00534">
    <property type="entry name" value="MUTSac"/>
    <property type="match status" value="1"/>
</dbReference>
<dbReference type="PANTHER" id="PTHR48466">
    <property type="entry name" value="OS10G0509000 PROTEIN-RELATED"/>
    <property type="match status" value="1"/>
</dbReference>
<dbReference type="GO" id="GO:0005524">
    <property type="term" value="F:ATP binding"/>
    <property type="evidence" value="ECO:0007669"/>
    <property type="project" value="UniProtKB-KW"/>
</dbReference>
<dbReference type="SUPFAM" id="SSF48334">
    <property type="entry name" value="DNA repair protein MutS, domain III"/>
    <property type="match status" value="1"/>
</dbReference>
<reference evidence="10 11" key="1">
    <citation type="journal article" date="2015" name="Infect. Genet. Evol.">
        <title>Genomic sequences of six botulinum neurotoxin-producing strains representing three clostridial species illustrate the mobility and diversity of botulinum neurotoxin genes.</title>
        <authorList>
            <person name="Smith T.J."/>
            <person name="Hill K.K."/>
            <person name="Xie G."/>
            <person name="Foley B.T."/>
            <person name="Williamson C.H."/>
            <person name="Foster J.T."/>
            <person name="Johnson S.L."/>
            <person name="Chertkov O."/>
            <person name="Teshima H."/>
            <person name="Gibbons H.S."/>
            <person name="Johnsky L.A."/>
            <person name="Karavis M.A."/>
            <person name="Smith L.A."/>
        </authorList>
    </citation>
    <scope>NUCLEOTIDE SEQUENCE [LARGE SCALE GENOMIC DNA]</scope>
    <source>
        <strain evidence="10">Sullivan</strain>
    </source>
</reference>
<evidence type="ECO:0000256" key="6">
    <source>
        <dbReference type="ARBA" id="ARBA00022884"/>
    </source>
</evidence>
<evidence type="ECO:0000256" key="4">
    <source>
        <dbReference type="ARBA" id="ARBA00022801"/>
    </source>
</evidence>
<dbReference type="KEGG" id="cbv:U729_2396"/>
<evidence type="ECO:0000256" key="3">
    <source>
        <dbReference type="ARBA" id="ARBA00022741"/>
    </source>
</evidence>
<dbReference type="PROSITE" id="PS00486">
    <property type="entry name" value="DNA_MISMATCH_REPAIR_2"/>
    <property type="match status" value="1"/>
</dbReference>
<dbReference type="PANTHER" id="PTHR48466:SF2">
    <property type="entry name" value="OS10G0509000 PROTEIN"/>
    <property type="match status" value="1"/>
</dbReference>
<evidence type="ECO:0000256" key="5">
    <source>
        <dbReference type="ARBA" id="ARBA00022840"/>
    </source>
</evidence>
<evidence type="ECO:0000256" key="8">
    <source>
        <dbReference type="SAM" id="Coils"/>
    </source>
</evidence>
<dbReference type="GO" id="GO:0045910">
    <property type="term" value="P:negative regulation of DNA recombination"/>
    <property type="evidence" value="ECO:0007669"/>
    <property type="project" value="InterPro"/>
</dbReference>
<dbReference type="GO" id="GO:0004519">
    <property type="term" value="F:endonuclease activity"/>
    <property type="evidence" value="ECO:0007669"/>
    <property type="project" value="UniProtKB-KW"/>
</dbReference>
<evidence type="ECO:0000313" key="11">
    <source>
        <dbReference type="Proteomes" id="UP000030635"/>
    </source>
</evidence>
<keyword evidence="5" id="KW-0067">ATP-binding</keyword>
<sequence>MNKSTFEKLQYNELKEMIKTYCVSSLGKDLIDKLEPTSNLKLVDKRLNETSEGRKILDMASYIPLEGIFNIKSIIDNIDKGMVADPGQLITICDFLRGSRKIKEFMKDKSFYAKTLSSYADSIYEYRGIEEEIEVCIKGNMVNSNASKELKRIRRQIINIEEKIEERLKRFLQNSSNKKYIQEFYVSKRNERFTIPIKASYKNQVEGTIIEASSKGSTVFIEPAVISKYTTELTILKSEEAIEEYRILADLTKLIFEKLKEIKINIEVIAEYDMIFAKAKYSKANDGIKPKINNHGYINIVGGKHPLLKGNIVPLDFKIGEDYRSLVITGPNAGGKTVVLKTVGLLTLATLSGFHINAKEGTNISVFENIFVDIGDNQSIENSLSTFSSHMKNLSNIINKSNKSTLILCDEIGSGTDPNEGAGLAIAILEELYHKGCITVATTHYGEIKNFSEGHSDFENAAMQFENDTLEPLYKLLIGKSGESNALWISKKMGIRDSVLERAKRYIKDKNYNFEKIKDSKGKKEIQNIDELLEDKKEVKFNIGDKVLLLDYKKSGIVYKEEDDFNNVTVFYNKEFVKVNVSRLKLELKATELYPEGYDLNSLFVSYRERKLERDIERGSKKALKKIQKEMRNR</sequence>
<feature type="coiled-coil region" evidence="8">
    <location>
        <begin position="143"/>
        <end position="170"/>
    </location>
</feature>
<name>A0A0A7FXI1_9CLOT</name>
<keyword evidence="7" id="KW-0238">DNA-binding</keyword>
<dbReference type="FunFam" id="3.40.50.300:FF:000830">
    <property type="entry name" value="Endonuclease MutS2"/>
    <property type="match status" value="1"/>
</dbReference>
<accession>A0A0A7FXI1</accession>
<dbReference type="eggNOG" id="COG1193">
    <property type="taxonomic scope" value="Bacteria"/>
</dbReference>
<dbReference type="Gene3D" id="3.40.50.300">
    <property type="entry name" value="P-loop containing nucleotide triphosphate hydrolases"/>
    <property type="match status" value="1"/>
</dbReference>
<evidence type="ECO:0000256" key="1">
    <source>
        <dbReference type="ARBA" id="ARBA00022722"/>
    </source>
</evidence>
<keyword evidence="8" id="KW-0175">Coiled coil</keyword>
<dbReference type="InterPro" id="IPR007696">
    <property type="entry name" value="DNA_mismatch_repair_MutS_core"/>
</dbReference>
<evidence type="ECO:0000259" key="9">
    <source>
        <dbReference type="PROSITE" id="PS00486"/>
    </source>
</evidence>
<dbReference type="STRING" id="1561.NPD11_627"/>
<keyword evidence="6" id="KW-0694">RNA-binding</keyword>
<dbReference type="SMART" id="SM00533">
    <property type="entry name" value="MUTSd"/>
    <property type="match status" value="1"/>
</dbReference>
<dbReference type="GO" id="GO:0019843">
    <property type="term" value="F:rRNA binding"/>
    <property type="evidence" value="ECO:0007669"/>
    <property type="project" value="UniProtKB-KW"/>
</dbReference>
<dbReference type="HOGENOM" id="CLU_011252_3_1_9"/>
<dbReference type="EMBL" id="CP006905">
    <property type="protein sequence ID" value="AIY84319.1"/>
    <property type="molecule type" value="Genomic_DNA"/>
</dbReference>
<dbReference type="InterPro" id="IPR045076">
    <property type="entry name" value="MutS"/>
</dbReference>
<dbReference type="NCBIfam" id="TIGR01069">
    <property type="entry name" value="mutS2"/>
    <property type="match status" value="1"/>
</dbReference>
<evidence type="ECO:0000313" key="10">
    <source>
        <dbReference type="EMBL" id="AIY84319.1"/>
    </source>
</evidence>
<gene>
    <name evidence="10" type="ORF">U729_2396</name>
</gene>
<dbReference type="GO" id="GO:0140664">
    <property type="term" value="F:ATP-dependent DNA damage sensor activity"/>
    <property type="evidence" value="ECO:0007669"/>
    <property type="project" value="InterPro"/>
</dbReference>
<dbReference type="SUPFAM" id="SSF52540">
    <property type="entry name" value="P-loop containing nucleoside triphosphate hydrolases"/>
    <property type="match status" value="1"/>
</dbReference>
<keyword evidence="1" id="KW-0540">Nuclease</keyword>
<dbReference type="InterPro" id="IPR000432">
    <property type="entry name" value="DNA_mismatch_repair_MutS_C"/>
</dbReference>
<evidence type="ECO:0000256" key="2">
    <source>
        <dbReference type="ARBA" id="ARBA00022730"/>
    </source>
</evidence>
<feature type="domain" description="DNA mismatch repair proteins mutS family" evidence="9">
    <location>
        <begin position="405"/>
        <end position="421"/>
    </location>
</feature>
<keyword evidence="2" id="KW-0699">rRNA-binding</keyword>
<dbReference type="InterPro" id="IPR027417">
    <property type="entry name" value="P-loop_NTPase"/>
</dbReference>
<dbReference type="PIRSF" id="PIRSF005814">
    <property type="entry name" value="MutS_YshD"/>
    <property type="match status" value="1"/>
</dbReference>
<dbReference type="InterPro" id="IPR036187">
    <property type="entry name" value="DNA_mismatch_repair_MutS_sf"/>
</dbReference>
<organism evidence="10 11">
    <name type="scientific">Clostridium baratii str. Sullivan</name>
    <dbReference type="NCBI Taxonomy" id="1415775"/>
    <lineage>
        <taxon>Bacteria</taxon>
        <taxon>Bacillati</taxon>
        <taxon>Bacillota</taxon>
        <taxon>Clostridia</taxon>
        <taxon>Eubacteriales</taxon>
        <taxon>Clostridiaceae</taxon>
        <taxon>Clostridium</taxon>
    </lineage>
</organism>
<dbReference type="Proteomes" id="UP000030635">
    <property type="component" value="Chromosome"/>
</dbReference>
<dbReference type="RefSeq" id="WP_039315292.1">
    <property type="nucleotide sequence ID" value="NZ_CP006905.1"/>
</dbReference>
<dbReference type="GO" id="GO:0016887">
    <property type="term" value="F:ATP hydrolysis activity"/>
    <property type="evidence" value="ECO:0007669"/>
    <property type="project" value="InterPro"/>
</dbReference>
<dbReference type="GO" id="GO:0030983">
    <property type="term" value="F:mismatched DNA binding"/>
    <property type="evidence" value="ECO:0007669"/>
    <property type="project" value="InterPro"/>
</dbReference>
<keyword evidence="3" id="KW-0547">Nucleotide-binding</keyword>
<proteinExistence type="predicted"/>
<dbReference type="GO" id="GO:0006298">
    <property type="term" value="P:mismatch repair"/>
    <property type="evidence" value="ECO:0007669"/>
    <property type="project" value="InterPro"/>
</dbReference>
<protein>
    <submittedName>
        <fullName evidence="10">MutS domain V family protein</fullName>
    </submittedName>
</protein>
<dbReference type="AlphaFoldDB" id="A0A0A7FXI1"/>
<keyword evidence="11" id="KW-1185">Reference proteome</keyword>
<dbReference type="OrthoDB" id="9808166at2"/>
<dbReference type="InterPro" id="IPR005747">
    <property type="entry name" value="MutS2"/>
</dbReference>
<evidence type="ECO:0000256" key="7">
    <source>
        <dbReference type="ARBA" id="ARBA00023125"/>
    </source>
</evidence>
<dbReference type="Pfam" id="PF00488">
    <property type="entry name" value="MutS_V"/>
    <property type="match status" value="1"/>
</dbReference>
<keyword evidence="4" id="KW-0378">Hydrolase</keyword>